<organism evidence="1 2">
    <name type="scientific">Acanthoscelides obtectus</name>
    <name type="common">Bean weevil</name>
    <name type="synonym">Bruchus obtectus</name>
    <dbReference type="NCBI Taxonomy" id="200917"/>
    <lineage>
        <taxon>Eukaryota</taxon>
        <taxon>Metazoa</taxon>
        <taxon>Ecdysozoa</taxon>
        <taxon>Arthropoda</taxon>
        <taxon>Hexapoda</taxon>
        <taxon>Insecta</taxon>
        <taxon>Pterygota</taxon>
        <taxon>Neoptera</taxon>
        <taxon>Endopterygota</taxon>
        <taxon>Coleoptera</taxon>
        <taxon>Polyphaga</taxon>
        <taxon>Cucujiformia</taxon>
        <taxon>Chrysomeloidea</taxon>
        <taxon>Chrysomelidae</taxon>
        <taxon>Bruchinae</taxon>
        <taxon>Bruchini</taxon>
        <taxon>Acanthoscelides</taxon>
    </lineage>
</organism>
<keyword evidence="2" id="KW-1185">Reference proteome</keyword>
<dbReference type="OrthoDB" id="6763847at2759"/>
<proteinExistence type="predicted"/>
<comment type="caution">
    <text evidence="1">The sequence shown here is derived from an EMBL/GenBank/DDBJ whole genome shotgun (WGS) entry which is preliminary data.</text>
</comment>
<dbReference type="Proteomes" id="UP001152888">
    <property type="component" value="Unassembled WGS sequence"/>
</dbReference>
<name>A0A9P0Q237_ACAOB</name>
<gene>
    <name evidence="1" type="ORF">ACAOBT_LOCUS28814</name>
</gene>
<evidence type="ECO:0000313" key="2">
    <source>
        <dbReference type="Proteomes" id="UP001152888"/>
    </source>
</evidence>
<reference evidence="1" key="1">
    <citation type="submission" date="2022-03" db="EMBL/GenBank/DDBJ databases">
        <authorList>
            <person name="Sayadi A."/>
        </authorList>
    </citation>
    <scope>NUCLEOTIDE SEQUENCE</scope>
</reference>
<evidence type="ECO:0000313" key="1">
    <source>
        <dbReference type="EMBL" id="CAH2005914.1"/>
    </source>
</evidence>
<accession>A0A9P0Q237</accession>
<dbReference type="AlphaFoldDB" id="A0A9P0Q237"/>
<sequence length="201" mass="23387">MNSDIKEATQNKEIETLTFDMEKTLPLPHLSTNIMFYKRQLWLYNCGIYAAKEGKSTFNLWLEGQAGRGAQEKLEKEITNRKKRCEEDKFSWLKIKEIKLLNEKPFSIFIETTHDATDNYKEIDIKKGKGNPQTMLFSRHLQPLWPNGKPVAEAKLKDIKSYLNPIPPADHPFYVNLIGDDTIEEDTEGYNAELDFQIQED</sequence>
<dbReference type="EMBL" id="CAKOFQ010007663">
    <property type="protein sequence ID" value="CAH2005914.1"/>
    <property type="molecule type" value="Genomic_DNA"/>
</dbReference>
<protein>
    <submittedName>
        <fullName evidence="1">Uncharacterized protein</fullName>
    </submittedName>
</protein>